<comment type="subcellular location">
    <subcellularLocation>
        <location evidence="1">Nucleus</location>
    </subcellularLocation>
</comment>
<comment type="caution">
    <text evidence="7">The sequence shown here is derived from an EMBL/GenBank/DDBJ whole genome shotgun (WGS) entry which is preliminary data.</text>
</comment>
<evidence type="ECO:0000313" key="7">
    <source>
        <dbReference type="EMBL" id="GFR67497.1"/>
    </source>
</evidence>
<evidence type="ECO:0000256" key="1">
    <source>
        <dbReference type="ARBA" id="ARBA00004123"/>
    </source>
</evidence>
<accession>A0AAV4F2Q2</accession>
<evidence type="ECO:0000256" key="3">
    <source>
        <dbReference type="ARBA" id="ARBA00023015"/>
    </source>
</evidence>
<evidence type="ECO:0000313" key="8">
    <source>
        <dbReference type="Proteomes" id="UP000762676"/>
    </source>
</evidence>
<dbReference type="GO" id="GO:0006357">
    <property type="term" value="P:regulation of transcription by RNA polymerase II"/>
    <property type="evidence" value="ECO:0007669"/>
    <property type="project" value="InterPro"/>
</dbReference>
<keyword evidence="8" id="KW-1185">Reference proteome</keyword>
<protein>
    <submittedName>
        <fullName evidence="7">Mediator of RNA polymerase II transcription subunit 17</fullName>
    </submittedName>
</protein>
<name>A0AAV4F2Q2_9GAST</name>
<feature type="region of interest" description="Disordered" evidence="6">
    <location>
        <begin position="52"/>
        <end position="71"/>
    </location>
</feature>
<dbReference type="PANTHER" id="PTHR13114:SF7">
    <property type="entry name" value="MEDIATOR OF RNA POLYMERASE II TRANSCRIPTION SUBUNIT 17"/>
    <property type="match status" value="1"/>
</dbReference>
<evidence type="ECO:0000256" key="5">
    <source>
        <dbReference type="ARBA" id="ARBA00023242"/>
    </source>
</evidence>
<keyword evidence="5" id="KW-0539">Nucleus</keyword>
<sequence>MAAPSVSVCVEAAIENPIQEVRYDGQEIHVTPLSMSENLSKLAHKINFFKDESEEKGKPTSEGERETDEEKVLAPFQPSLWPWDSVRNKLKSALTEISVLYDVLNIVKEKHYMVTDPVSQEAPELKAPLQMIAKKKSLVIVCKILNTGADRLKDIQAEMGSNTPDNFLWELLQLRKHWRLKKVQNTILGELSYKSAGSRFWQGGTFEVLKMSDLAAEGEATNKKSSLDVSIPSELEGVAYIQVEVKSVPDLMDLTSATLKMPASLGAVPPDAYWQQKLETAHNVLFCKELFAQLAREAVQVKGTTPHMVVGNQILTNVFPGIQLSIVLCHYTGKEKKVNLSPPKLDHNHVLEHSLHQLLRKEHSNNLNTSPPHPANAMLGMSKRRRLAGPQAHSRQDLIQMAHSESMLVQILKQTKHAVLRLRSMHVIDQLASSLQDPLICAHWSCLNNSLESSVRVSITSYCYETNRTPLILIIGIDTIRVVVREGRTCVLSFEENELRDFLQWQICQHHVQSVQSLAKLHGWQVLSATVSSGHGDIEPYGTTATVMLASPKGNIRNDITYDPVDKALMFHLQTAWRRAKIPSTHTHNMSENKQTVSAHSKCKQQIAAIQENANKRPVHELWDSSSHGLSGANAPKRPKH</sequence>
<evidence type="ECO:0000256" key="2">
    <source>
        <dbReference type="ARBA" id="ARBA00005635"/>
    </source>
</evidence>
<keyword evidence="4" id="KW-0804">Transcription</keyword>
<dbReference type="EMBL" id="BMAT01004065">
    <property type="protein sequence ID" value="GFR67497.1"/>
    <property type="molecule type" value="Genomic_DNA"/>
</dbReference>
<feature type="region of interest" description="Disordered" evidence="6">
    <location>
        <begin position="622"/>
        <end position="641"/>
    </location>
</feature>
<keyword evidence="3" id="KW-0805">Transcription regulation</keyword>
<reference evidence="7 8" key="1">
    <citation type="journal article" date="2021" name="Elife">
        <title>Chloroplast acquisition without the gene transfer in kleptoplastic sea slugs, Plakobranchus ocellatus.</title>
        <authorList>
            <person name="Maeda T."/>
            <person name="Takahashi S."/>
            <person name="Yoshida T."/>
            <person name="Shimamura S."/>
            <person name="Takaki Y."/>
            <person name="Nagai Y."/>
            <person name="Toyoda A."/>
            <person name="Suzuki Y."/>
            <person name="Arimoto A."/>
            <person name="Ishii H."/>
            <person name="Satoh N."/>
            <person name="Nishiyama T."/>
            <person name="Hasebe M."/>
            <person name="Maruyama T."/>
            <person name="Minagawa J."/>
            <person name="Obokata J."/>
            <person name="Shigenobu S."/>
        </authorList>
    </citation>
    <scope>NUCLEOTIDE SEQUENCE [LARGE SCALE GENOMIC DNA]</scope>
</reference>
<organism evidence="7 8">
    <name type="scientific">Elysia marginata</name>
    <dbReference type="NCBI Taxonomy" id="1093978"/>
    <lineage>
        <taxon>Eukaryota</taxon>
        <taxon>Metazoa</taxon>
        <taxon>Spiralia</taxon>
        <taxon>Lophotrochozoa</taxon>
        <taxon>Mollusca</taxon>
        <taxon>Gastropoda</taxon>
        <taxon>Heterobranchia</taxon>
        <taxon>Euthyneura</taxon>
        <taxon>Panpulmonata</taxon>
        <taxon>Sacoglossa</taxon>
        <taxon>Placobranchoidea</taxon>
        <taxon>Plakobranchidae</taxon>
        <taxon>Elysia</taxon>
    </lineage>
</organism>
<evidence type="ECO:0000256" key="4">
    <source>
        <dbReference type="ARBA" id="ARBA00023163"/>
    </source>
</evidence>
<dbReference type="InterPro" id="IPR019313">
    <property type="entry name" value="Mediator_Med17"/>
</dbReference>
<proteinExistence type="inferred from homology"/>
<dbReference type="GO" id="GO:0070847">
    <property type="term" value="C:core mediator complex"/>
    <property type="evidence" value="ECO:0007669"/>
    <property type="project" value="TreeGrafter"/>
</dbReference>
<dbReference type="GO" id="GO:0016592">
    <property type="term" value="C:mediator complex"/>
    <property type="evidence" value="ECO:0007669"/>
    <property type="project" value="InterPro"/>
</dbReference>
<dbReference type="Proteomes" id="UP000762676">
    <property type="component" value="Unassembled WGS sequence"/>
</dbReference>
<comment type="similarity">
    <text evidence="2">Belongs to the Mediator complex subunit 17 family.</text>
</comment>
<dbReference type="PANTHER" id="PTHR13114">
    <property type="entry name" value="MEDIATOR OF RNA POLYMERASE II TRANSCRIPTION SUBUNIT 17"/>
    <property type="match status" value="1"/>
</dbReference>
<dbReference type="GO" id="GO:0003712">
    <property type="term" value="F:transcription coregulator activity"/>
    <property type="evidence" value="ECO:0007669"/>
    <property type="project" value="InterPro"/>
</dbReference>
<evidence type="ECO:0000256" key="6">
    <source>
        <dbReference type="SAM" id="MobiDB-lite"/>
    </source>
</evidence>
<gene>
    <name evidence="7" type="ORF">ElyMa_001998900</name>
</gene>
<dbReference type="AlphaFoldDB" id="A0AAV4F2Q2"/>